<gene>
    <name evidence="1" type="ORF">CA2015_4585</name>
</gene>
<dbReference type="AlphaFoldDB" id="A0A0H4PLK7"/>
<dbReference type="OrthoDB" id="5177801at2"/>
<protein>
    <submittedName>
        <fullName evidence="1">Uncharacterized protein</fullName>
    </submittedName>
</protein>
<sequence length="285" mass="32955">MLSTQYKKLFTLKVHHAYHLNSGAIEHEDLDEKARQLTLRKYNWQDFLHIMPTKATDKILKRFQLLIKYSKEGLVVFTRVSDQNVQESFIPLDQDLVLAFLINYKDPYFENYTAINPLSEEKMLLSNFVPTHFEGIDFDLLPLESEDRLFTDDFLVPSESIDSYFADPLSQRAGAQAKGLLLIRMQGENGNLNVTNVNGTLKLNPTVFKLHFNNRSTFWTYHQIANNTSVTTNSPKPLTKNGFVQILSDSDFDEPNDDLSELQFPNPSVERIKIEANNYYSEIYI</sequence>
<dbReference type="RefSeq" id="WP_048643971.1">
    <property type="nucleotide sequence ID" value="NZ_CP012040.1"/>
</dbReference>
<organism evidence="1 2">
    <name type="scientific">Cyclobacterium amurskyense</name>
    <dbReference type="NCBI Taxonomy" id="320787"/>
    <lineage>
        <taxon>Bacteria</taxon>
        <taxon>Pseudomonadati</taxon>
        <taxon>Bacteroidota</taxon>
        <taxon>Cytophagia</taxon>
        <taxon>Cytophagales</taxon>
        <taxon>Cyclobacteriaceae</taxon>
        <taxon>Cyclobacterium</taxon>
    </lineage>
</organism>
<proteinExistence type="predicted"/>
<accession>A0A0H4PLK7</accession>
<dbReference type="STRING" id="320787.CA2015_4585"/>
<evidence type="ECO:0000313" key="2">
    <source>
        <dbReference type="Proteomes" id="UP000036520"/>
    </source>
</evidence>
<reference evidence="1 2" key="1">
    <citation type="submission" date="2015-07" db="EMBL/GenBank/DDBJ databases">
        <authorList>
            <person name="Kim K.M."/>
        </authorList>
    </citation>
    <scope>NUCLEOTIDE SEQUENCE [LARGE SCALE GENOMIC DNA]</scope>
    <source>
        <strain evidence="1 2">KCTC 12363</strain>
    </source>
</reference>
<dbReference type="Proteomes" id="UP000036520">
    <property type="component" value="Chromosome"/>
</dbReference>
<dbReference type="KEGG" id="camu:CA2015_4585"/>
<evidence type="ECO:0000313" key="1">
    <source>
        <dbReference type="EMBL" id="AKP53920.1"/>
    </source>
</evidence>
<keyword evidence="2" id="KW-1185">Reference proteome</keyword>
<dbReference type="EMBL" id="CP012040">
    <property type="protein sequence ID" value="AKP53920.1"/>
    <property type="molecule type" value="Genomic_DNA"/>
</dbReference>
<name>A0A0H4PLK7_9BACT</name>